<gene>
    <name evidence="2" type="ORF">KV113_12085</name>
</gene>
<dbReference type="Proteomes" id="UP001298593">
    <property type="component" value="Unassembled WGS sequence"/>
</dbReference>
<proteinExistence type="predicted"/>
<feature type="region of interest" description="Disordered" evidence="1">
    <location>
        <begin position="1"/>
        <end position="50"/>
    </location>
</feature>
<name>A0ABU5XWD5_9MYCO</name>
<dbReference type="EMBL" id="JAYJJU010000010">
    <property type="protein sequence ID" value="MEB3032294.1"/>
    <property type="molecule type" value="Genomic_DNA"/>
</dbReference>
<keyword evidence="3" id="KW-1185">Reference proteome</keyword>
<feature type="compositionally biased region" description="Basic and acidic residues" evidence="1">
    <location>
        <begin position="35"/>
        <end position="50"/>
    </location>
</feature>
<sequence>MSTDARGELIKGARPNAGELRSKKSKGAKGIPTQDHTRRQQLIERLKGKK</sequence>
<evidence type="ECO:0000313" key="2">
    <source>
        <dbReference type="EMBL" id="MEB3032294.1"/>
    </source>
</evidence>
<evidence type="ECO:0000313" key="3">
    <source>
        <dbReference type="Proteomes" id="UP001298593"/>
    </source>
</evidence>
<evidence type="ECO:0000256" key="1">
    <source>
        <dbReference type="SAM" id="MobiDB-lite"/>
    </source>
</evidence>
<protein>
    <submittedName>
        <fullName evidence="2">Uncharacterized protein</fullName>
    </submittedName>
</protein>
<organism evidence="2 3">
    <name type="scientific">[Mycobacterium] nativiensis</name>
    <dbReference type="NCBI Taxonomy" id="2855503"/>
    <lineage>
        <taxon>Bacteria</taxon>
        <taxon>Bacillati</taxon>
        <taxon>Actinomycetota</taxon>
        <taxon>Actinomycetes</taxon>
        <taxon>Mycobacteriales</taxon>
        <taxon>Mycobacteriaceae</taxon>
        <taxon>Mycolicibacter</taxon>
    </lineage>
</organism>
<comment type="caution">
    <text evidence="2">The sequence shown here is derived from an EMBL/GenBank/DDBJ whole genome shotgun (WGS) entry which is preliminary data.</text>
</comment>
<dbReference type="RefSeq" id="WP_224974863.1">
    <property type="nucleotide sequence ID" value="NZ_JAYJJU010000010.1"/>
</dbReference>
<reference evidence="2 3" key="1">
    <citation type="submission" date="2023-12" db="EMBL/GenBank/DDBJ databases">
        <title>Description of new species of Mycobacterium terrae complex isolated from sewage at the Sao Paulo Zoological Park Foundation in Brazil.</title>
        <authorList>
            <person name="Romagnoli C.L."/>
            <person name="Conceicao E.C."/>
            <person name="Machado E."/>
            <person name="Barreto L.B.P.F."/>
            <person name="Sharma A."/>
            <person name="Silva N.M."/>
            <person name="Marques L.E."/>
            <person name="Juliana M.A."/>
            <person name="Lourenco M.C.S."/>
            <person name="Digiampietri L.A."/>
            <person name="Suffys P.N."/>
            <person name="Viana-Niero C."/>
        </authorList>
    </citation>
    <scope>NUCLEOTIDE SEQUENCE [LARGE SCALE GENOMIC DNA]</scope>
    <source>
        <strain evidence="2 3">MYC340</strain>
    </source>
</reference>
<accession>A0ABU5XWD5</accession>
<feature type="compositionally biased region" description="Basic and acidic residues" evidence="1">
    <location>
        <begin position="1"/>
        <end position="11"/>
    </location>
</feature>